<keyword evidence="1" id="KW-0175">Coiled coil</keyword>
<reference evidence="4" key="1">
    <citation type="submission" date="2025-08" db="UniProtKB">
        <authorList>
            <consortium name="RefSeq"/>
        </authorList>
    </citation>
    <scope>IDENTIFICATION</scope>
    <source>
        <tissue evidence="4">Muscle</tissue>
    </source>
</reference>
<name>A0ABM1TPC8_LIMPO</name>
<feature type="non-terminal residue" evidence="4">
    <location>
        <position position="1"/>
    </location>
</feature>
<proteinExistence type="predicted"/>
<evidence type="ECO:0000256" key="1">
    <source>
        <dbReference type="SAM" id="Coils"/>
    </source>
</evidence>
<feature type="region of interest" description="Disordered" evidence="2">
    <location>
        <begin position="55"/>
        <end position="80"/>
    </location>
</feature>
<dbReference type="GeneID" id="111089467"/>
<accession>A0ABM1TPC8</accession>
<protein>
    <submittedName>
        <fullName evidence="4">Golgin subfamily A member 3-like</fullName>
    </submittedName>
</protein>
<keyword evidence="3" id="KW-1185">Reference proteome</keyword>
<feature type="coiled-coil region" evidence="1">
    <location>
        <begin position="104"/>
        <end position="131"/>
    </location>
</feature>
<feature type="coiled-coil region" evidence="1">
    <location>
        <begin position="5"/>
        <end position="53"/>
    </location>
</feature>
<evidence type="ECO:0000313" key="4">
    <source>
        <dbReference type="RefSeq" id="XP_022257734.1"/>
    </source>
</evidence>
<organism evidence="3 4">
    <name type="scientific">Limulus polyphemus</name>
    <name type="common">Atlantic horseshoe crab</name>
    <dbReference type="NCBI Taxonomy" id="6850"/>
    <lineage>
        <taxon>Eukaryota</taxon>
        <taxon>Metazoa</taxon>
        <taxon>Ecdysozoa</taxon>
        <taxon>Arthropoda</taxon>
        <taxon>Chelicerata</taxon>
        <taxon>Merostomata</taxon>
        <taxon>Xiphosura</taxon>
        <taxon>Limulidae</taxon>
        <taxon>Limulus</taxon>
    </lineage>
</organism>
<dbReference type="Proteomes" id="UP000694941">
    <property type="component" value="Unplaced"/>
</dbReference>
<evidence type="ECO:0000313" key="3">
    <source>
        <dbReference type="Proteomes" id="UP000694941"/>
    </source>
</evidence>
<evidence type="ECO:0000256" key="2">
    <source>
        <dbReference type="SAM" id="MobiDB-lite"/>
    </source>
</evidence>
<sequence>TLNCFKITEKELNVLKTELANTRKEKFGYQTKVTELRNALKSSLDRNKELQTQLVSKTRPRENGHSKNVNRLNIPPPVSPPPYDDTFITVLLQQSAVLPVSKPLSNLQTCLNALKQEMALLQKQLEEEAVTTTDL</sequence>
<dbReference type="RefSeq" id="XP_022257734.1">
    <property type="nucleotide sequence ID" value="XM_022402026.1"/>
</dbReference>
<gene>
    <name evidence="4" type="primary">LOC111089467</name>
</gene>